<feature type="domain" description="Argininosuccinate lyase C-terminal" evidence="7">
    <location>
        <begin position="389"/>
        <end position="466"/>
    </location>
</feature>
<sequence length="520" mass="56851">MIALTASSLAACGGRASPVARPPRALHVAKDDGARFGRTSTPIDPAFRAMYDFRSHAPPLNDAIFYAQTAIHRAHASMLAEQHILSPREASSILSGLARVDAMAAHDPALRAYMPYERALIRSVGPIAGKLNTGRSRNDMGNAERRIYYRDRVNVLVSELIAFRTVLVDKAAENLDTVMVAHTHRKQAQPITLGHYLMAHAESVGKSIQRYEDLYKRLNLSPLGSAATAGTGFPLNRSRTAELLGFDGLVTNSIEGVAGWDHVAELAAANSIYMSSLARLASEIQNWQTDEFNDVELDDGFAGTSSIMPQKKNPDSLEYIKLASAETMGVEVSILASLNAIEYQHSDDRAPIEPRALEAVLASTRCMAGIIRTLHANKEIMRKAATEGFATMTELADTMVRKTGIPFREAHEIVARTVTRAAKDGIKANEITLARVQSAAHEELGHDIALSEADVREALDPMVVVERRATEGGPAPSSVKAMIETTRDDIAREQLRLRERTGRIEKARAMLDRAVRSWTE</sequence>
<name>A0ABZ2LYG0_9BACT</name>
<comment type="similarity">
    <text evidence="5">Belongs to the lyase 1 family. Argininosuccinate lyase subfamily.</text>
</comment>
<dbReference type="SUPFAM" id="SSF48557">
    <property type="entry name" value="L-aspartase-like"/>
    <property type="match status" value="1"/>
</dbReference>
<gene>
    <name evidence="5 8" type="primary">argH</name>
    <name evidence="8" type="ORF">LZC94_47060</name>
</gene>
<dbReference type="Pfam" id="PF14698">
    <property type="entry name" value="ASL_C2"/>
    <property type="match status" value="1"/>
</dbReference>
<keyword evidence="5 8" id="KW-0456">Lyase</keyword>
<dbReference type="InterPro" id="IPR024083">
    <property type="entry name" value="Fumarase/histidase_N"/>
</dbReference>
<dbReference type="InterPro" id="IPR022761">
    <property type="entry name" value="Fumarate_lyase_N"/>
</dbReference>
<evidence type="ECO:0000256" key="3">
    <source>
        <dbReference type="ARBA" id="ARBA00012338"/>
    </source>
</evidence>
<dbReference type="InterPro" id="IPR008948">
    <property type="entry name" value="L-Aspartase-like"/>
</dbReference>
<protein>
    <recommendedName>
        <fullName evidence="3 5">Argininosuccinate lyase</fullName>
        <shortName evidence="5">ASAL</shortName>
        <ecNumber evidence="3 5">4.3.2.1</ecNumber>
    </recommendedName>
    <alternativeName>
        <fullName evidence="5">Arginosuccinase</fullName>
    </alternativeName>
</protein>
<dbReference type="Gene3D" id="1.10.275.10">
    <property type="entry name" value="Fumarase/aspartase (N-terminal domain)"/>
    <property type="match status" value="1"/>
</dbReference>
<dbReference type="NCBIfam" id="TIGR00838">
    <property type="entry name" value="argH"/>
    <property type="match status" value="1"/>
</dbReference>
<proteinExistence type="inferred from homology"/>
<dbReference type="PRINTS" id="PR00145">
    <property type="entry name" value="ARGSUCLYASE"/>
</dbReference>
<dbReference type="Gene3D" id="1.10.40.30">
    <property type="entry name" value="Fumarase/aspartase (C-terminal domain)"/>
    <property type="match status" value="1"/>
</dbReference>
<reference evidence="8 9" key="1">
    <citation type="submission" date="2021-12" db="EMBL/GenBank/DDBJ databases">
        <title>Discovery of the Pendulisporaceae a myxobacterial family with distinct sporulation behavior and unique specialized metabolism.</title>
        <authorList>
            <person name="Garcia R."/>
            <person name="Popoff A."/>
            <person name="Bader C.D."/>
            <person name="Loehr J."/>
            <person name="Walesch S."/>
            <person name="Walt C."/>
            <person name="Boldt J."/>
            <person name="Bunk B."/>
            <person name="Haeckl F.J.F.P.J."/>
            <person name="Gunesch A.P."/>
            <person name="Birkelbach J."/>
            <person name="Nuebel U."/>
            <person name="Pietschmann T."/>
            <person name="Bach T."/>
            <person name="Mueller R."/>
        </authorList>
    </citation>
    <scope>NUCLEOTIDE SEQUENCE [LARGE SCALE GENOMIC DNA]</scope>
    <source>
        <strain evidence="8 9">MSr11954</strain>
    </source>
</reference>
<dbReference type="EC" id="4.3.2.1" evidence="3 5"/>
<dbReference type="GO" id="GO:0004056">
    <property type="term" value="F:argininosuccinate lyase activity"/>
    <property type="evidence" value="ECO:0007669"/>
    <property type="project" value="UniProtKB-EC"/>
</dbReference>
<keyword evidence="9" id="KW-1185">Reference proteome</keyword>
<accession>A0ABZ2LYG0</accession>
<dbReference type="CDD" id="cd01359">
    <property type="entry name" value="Argininosuccinate_lyase"/>
    <property type="match status" value="1"/>
</dbReference>
<keyword evidence="5" id="KW-0028">Amino-acid biosynthesis</keyword>
<dbReference type="PANTHER" id="PTHR43814">
    <property type="entry name" value="ARGININOSUCCINATE LYASE"/>
    <property type="match status" value="1"/>
</dbReference>
<dbReference type="HAMAP" id="MF_00006">
    <property type="entry name" value="Arg_succ_lyase"/>
    <property type="match status" value="1"/>
</dbReference>
<comment type="pathway">
    <text evidence="2 5">Amino-acid biosynthesis; L-arginine biosynthesis; L-arginine from L-ornithine and carbamoyl phosphate: step 3/3.</text>
</comment>
<dbReference type="Pfam" id="PF00206">
    <property type="entry name" value="Lyase_1"/>
    <property type="match status" value="1"/>
</dbReference>
<dbReference type="PRINTS" id="PR00149">
    <property type="entry name" value="FUMRATELYASE"/>
</dbReference>
<evidence type="ECO:0000256" key="1">
    <source>
        <dbReference type="ARBA" id="ARBA00000985"/>
    </source>
</evidence>
<dbReference type="RefSeq" id="WP_394824995.1">
    <property type="nucleotide sequence ID" value="NZ_CP089984.1"/>
</dbReference>
<organism evidence="8 9">
    <name type="scientific">Pendulispora albinea</name>
    <dbReference type="NCBI Taxonomy" id="2741071"/>
    <lineage>
        <taxon>Bacteria</taxon>
        <taxon>Pseudomonadati</taxon>
        <taxon>Myxococcota</taxon>
        <taxon>Myxococcia</taxon>
        <taxon>Myxococcales</taxon>
        <taxon>Sorangiineae</taxon>
        <taxon>Pendulisporaceae</taxon>
        <taxon>Pendulispora</taxon>
    </lineage>
</organism>
<evidence type="ECO:0000313" key="9">
    <source>
        <dbReference type="Proteomes" id="UP001370348"/>
    </source>
</evidence>
<evidence type="ECO:0000259" key="7">
    <source>
        <dbReference type="Pfam" id="PF14698"/>
    </source>
</evidence>
<dbReference type="PANTHER" id="PTHR43814:SF1">
    <property type="entry name" value="ARGININOSUCCINATE LYASE"/>
    <property type="match status" value="1"/>
</dbReference>
<feature type="domain" description="Fumarate lyase N-terminal" evidence="6">
    <location>
        <begin position="126"/>
        <end position="329"/>
    </location>
</feature>
<evidence type="ECO:0000256" key="5">
    <source>
        <dbReference type="HAMAP-Rule" id="MF_00006"/>
    </source>
</evidence>
<comment type="subcellular location">
    <subcellularLocation>
        <location evidence="5">Cytoplasm</location>
    </subcellularLocation>
</comment>
<evidence type="ECO:0000313" key="8">
    <source>
        <dbReference type="EMBL" id="WXB15370.1"/>
    </source>
</evidence>
<dbReference type="Gene3D" id="1.20.200.10">
    <property type="entry name" value="Fumarase/aspartase (Central domain)"/>
    <property type="match status" value="1"/>
</dbReference>
<evidence type="ECO:0000259" key="6">
    <source>
        <dbReference type="Pfam" id="PF00206"/>
    </source>
</evidence>
<evidence type="ECO:0000256" key="4">
    <source>
        <dbReference type="ARBA" id="ARBA00022571"/>
    </source>
</evidence>
<dbReference type="InterPro" id="IPR029419">
    <property type="entry name" value="Arg_succ_lyase_C"/>
</dbReference>
<dbReference type="InterPro" id="IPR009049">
    <property type="entry name" value="Argininosuccinate_lyase"/>
</dbReference>
<comment type="catalytic activity">
    <reaction evidence="1 5">
        <text>2-(N(omega)-L-arginino)succinate = fumarate + L-arginine</text>
        <dbReference type="Rhea" id="RHEA:24020"/>
        <dbReference type="ChEBI" id="CHEBI:29806"/>
        <dbReference type="ChEBI" id="CHEBI:32682"/>
        <dbReference type="ChEBI" id="CHEBI:57472"/>
        <dbReference type="EC" id="4.3.2.1"/>
    </reaction>
</comment>
<dbReference type="EMBL" id="CP089984">
    <property type="protein sequence ID" value="WXB15370.1"/>
    <property type="molecule type" value="Genomic_DNA"/>
</dbReference>
<evidence type="ECO:0000256" key="2">
    <source>
        <dbReference type="ARBA" id="ARBA00004941"/>
    </source>
</evidence>
<keyword evidence="4 5" id="KW-0055">Arginine biosynthesis</keyword>
<keyword evidence="5" id="KW-0963">Cytoplasm</keyword>
<dbReference type="InterPro" id="IPR000362">
    <property type="entry name" value="Fumarate_lyase_fam"/>
</dbReference>
<dbReference type="Proteomes" id="UP001370348">
    <property type="component" value="Chromosome"/>
</dbReference>